<evidence type="ECO:0000256" key="4">
    <source>
        <dbReference type="ARBA" id="ARBA00023125"/>
    </source>
</evidence>
<keyword evidence="3 6" id="KW-0731">Sigma factor</keyword>
<evidence type="ECO:0000259" key="7">
    <source>
        <dbReference type="Pfam" id="PF04542"/>
    </source>
</evidence>
<evidence type="ECO:0000256" key="1">
    <source>
        <dbReference type="ARBA" id="ARBA00010641"/>
    </source>
</evidence>
<gene>
    <name evidence="9" type="ORF">B0I21_11540</name>
</gene>
<dbReference type="Proteomes" id="UP000294752">
    <property type="component" value="Unassembled WGS sequence"/>
</dbReference>
<dbReference type="InterPro" id="IPR013325">
    <property type="entry name" value="RNA_pol_sigma_r2"/>
</dbReference>
<dbReference type="Gene3D" id="1.10.10.10">
    <property type="entry name" value="Winged helix-like DNA-binding domain superfamily/Winged helix DNA-binding domain"/>
    <property type="match status" value="1"/>
</dbReference>
<reference evidence="9 10" key="1">
    <citation type="submission" date="2019-03" db="EMBL/GenBank/DDBJ databases">
        <title>Genomic Encyclopedia of Type Strains, Phase III (KMG-III): the genomes of soil and plant-associated and newly described type strains.</title>
        <authorList>
            <person name="Whitman W."/>
        </authorList>
    </citation>
    <scope>NUCLEOTIDE SEQUENCE [LARGE SCALE GENOMIC DNA]</scope>
    <source>
        <strain evidence="9 10">CGMCC 1.12801</strain>
    </source>
</reference>
<comment type="caution">
    <text evidence="9">The sequence shown here is derived from an EMBL/GenBank/DDBJ whole genome shotgun (WGS) entry which is preliminary data.</text>
</comment>
<dbReference type="PROSITE" id="PS01063">
    <property type="entry name" value="SIGMA70_ECF"/>
    <property type="match status" value="1"/>
</dbReference>
<dbReference type="Pfam" id="PF04542">
    <property type="entry name" value="Sigma70_r2"/>
    <property type="match status" value="1"/>
</dbReference>
<dbReference type="PANTHER" id="PTHR43133">
    <property type="entry name" value="RNA POLYMERASE ECF-TYPE SIGMA FACTO"/>
    <property type="match status" value="1"/>
</dbReference>
<evidence type="ECO:0000256" key="6">
    <source>
        <dbReference type="RuleBase" id="RU000716"/>
    </source>
</evidence>
<organism evidence="9 10">
    <name type="scientific">Sphingobacterium paludis</name>
    <dbReference type="NCBI Taxonomy" id="1476465"/>
    <lineage>
        <taxon>Bacteria</taxon>
        <taxon>Pseudomonadati</taxon>
        <taxon>Bacteroidota</taxon>
        <taxon>Sphingobacteriia</taxon>
        <taxon>Sphingobacteriales</taxon>
        <taxon>Sphingobacteriaceae</taxon>
        <taxon>Sphingobacterium</taxon>
    </lineage>
</organism>
<evidence type="ECO:0000259" key="8">
    <source>
        <dbReference type="Pfam" id="PF08281"/>
    </source>
</evidence>
<dbReference type="SUPFAM" id="SSF88659">
    <property type="entry name" value="Sigma3 and sigma4 domains of RNA polymerase sigma factors"/>
    <property type="match status" value="1"/>
</dbReference>
<sequence>MTNRDLTCAIKENTPILKNIALKFTKDAEEIQELVQETLALSMKFYEKYFNNPRLIAWLYVIMKNVYINSYRRNQKRIRYENYQINGFKGDGYLEPSTHNLANKTFLEKDVKNLLSKYPNEYYELFLRYTEGYKYRELSKIYSLPEGTVKTRIHHMRKYLQSRLSAYRNTA</sequence>
<dbReference type="RefSeq" id="WP_133642159.1">
    <property type="nucleotide sequence ID" value="NZ_SNZV01000015.1"/>
</dbReference>
<dbReference type="InterPro" id="IPR036388">
    <property type="entry name" value="WH-like_DNA-bd_sf"/>
</dbReference>
<dbReference type="GO" id="GO:0006352">
    <property type="term" value="P:DNA-templated transcription initiation"/>
    <property type="evidence" value="ECO:0007669"/>
    <property type="project" value="InterPro"/>
</dbReference>
<evidence type="ECO:0000313" key="9">
    <source>
        <dbReference type="EMBL" id="TDS06795.1"/>
    </source>
</evidence>
<dbReference type="Gene3D" id="1.10.1740.10">
    <property type="match status" value="1"/>
</dbReference>
<dbReference type="InterPro" id="IPR007627">
    <property type="entry name" value="RNA_pol_sigma70_r2"/>
</dbReference>
<dbReference type="SUPFAM" id="SSF88946">
    <property type="entry name" value="Sigma2 domain of RNA polymerase sigma factors"/>
    <property type="match status" value="1"/>
</dbReference>
<dbReference type="PANTHER" id="PTHR43133:SF25">
    <property type="entry name" value="RNA POLYMERASE SIGMA FACTOR RFAY-RELATED"/>
    <property type="match status" value="1"/>
</dbReference>
<dbReference type="OrthoDB" id="9803470at2"/>
<comment type="similarity">
    <text evidence="1 6">Belongs to the sigma-70 factor family. ECF subfamily.</text>
</comment>
<evidence type="ECO:0000256" key="2">
    <source>
        <dbReference type="ARBA" id="ARBA00023015"/>
    </source>
</evidence>
<accession>A0A4R7CQI6</accession>
<dbReference type="InterPro" id="IPR000838">
    <property type="entry name" value="RNA_pol_sigma70_ECF_CS"/>
</dbReference>
<dbReference type="GO" id="GO:0016987">
    <property type="term" value="F:sigma factor activity"/>
    <property type="evidence" value="ECO:0007669"/>
    <property type="project" value="UniProtKB-KW"/>
</dbReference>
<evidence type="ECO:0000313" key="10">
    <source>
        <dbReference type="Proteomes" id="UP000294752"/>
    </source>
</evidence>
<feature type="domain" description="RNA polymerase sigma-70 region 2" evidence="7">
    <location>
        <begin position="10"/>
        <end position="76"/>
    </location>
</feature>
<dbReference type="InterPro" id="IPR039425">
    <property type="entry name" value="RNA_pol_sigma-70-like"/>
</dbReference>
<protein>
    <recommendedName>
        <fullName evidence="6">RNA polymerase sigma factor</fullName>
    </recommendedName>
</protein>
<dbReference type="InterPro" id="IPR013324">
    <property type="entry name" value="RNA_pol_sigma_r3/r4-like"/>
</dbReference>
<keyword evidence="2 6" id="KW-0805">Transcription regulation</keyword>
<feature type="domain" description="RNA polymerase sigma factor 70 region 4 type 2" evidence="8">
    <location>
        <begin position="125"/>
        <end position="159"/>
    </location>
</feature>
<dbReference type="GO" id="GO:0003677">
    <property type="term" value="F:DNA binding"/>
    <property type="evidence" value="ECO:0007669"/>
    <property type="project" value="UniProtKB-KW"/>
</dbReference>
<evidence type="ECO:0000256" key="3">
    <source>
        <dbReference type="ARBA" id="ARBA00023082"/>
    </source>
</evidence>
<keyword evidence="10" id="KW-1185">Reference proteome</keyword>
<keyword evidence="5 6" id="KW-0804">Transcription</keyword>
<keyword evidence="4 6" id="KW-0238">DNA-binding</keyword>
<name>A0A4R7CQI6_9SPHI</name>
<dbReference type="NCBIfam" id="TIGR02937">
    <property type="entry name" value="sigma70-ECF"/>
    <property type="match status" value="1"/>
</dbReference>
<dbReference type="AlphaFoldDB" id="A0A4R7CQI6"/>
<proteinExistence type="inferred from homology"/>
<dbReference type="InterPro" id="IPR014284">
    <property type="entry name" value="RNA_pol_sigma-70_dom"/>
</dbReference>
<dbReference type="InterPro" id="IPR013249">
    <property type="entry name" value="RNA_pol_sigma70_r4_t2"/>
</dbReference>
<dbReference type="EMBL" id="SNZV01000015">
    <property type="protein sequence ID" value="TDS06795.1"/>
    <property type="molecule type" value="Genomic_DNA"/>
</dbReference>
<evidence type="ECO:0000256" key="5">
    <source>
        <dbReference type="ARBA" id="ARBA00023163"/>
    </source>
</evidence>
<dbReference type="Pfam" id="PF08281">
    <property type="entry name" value="Sigma70_r4_2"/>
    <property type="match status" value="1"/>
</dbReference>